<evidence type="ECO:0000259" key="7">
    <source>
        <dbReference type="Pfam" id="PF00850"/>
    </source>
</evidence>
<dbReference type="PANTHER" id="PTHR10625:SF44">
    <property type="entry name" value="HISTONE DEACETYLASE 19"/>
    <property type="match status" value="1"/>
</dbReference>
<organism evidence="8 9">
    <name type="scientific">Coccomyxa viridis</name>
    <dbReference type="NCBI Taxonomy" id="1274662"/>
    <lineage>
        <taxon>Eukaryota</taxon>
        <taxon>Viridiplantae</taxon>
        <taxon>Chlorophyta</taxon>
        <taxon>core chlorophytes</taxon>
        <taxon>Trebouxiophyceae</taxon>
        <taxon>Trebouxiophyceae incertae sedis</taxon>
        <taxon>Coccomyxaceae</taxon>
        <taxon>Coccomyxa</taxon>
    </lineage>
</organism>
<dbReference type="Gene3D" id="3.40.800.20">
    <property type="entry name" value="Histone deacetylase domain"/>
    <property type="match status" value="1"/>
</dbReference>
<dbReference type="CDD" id="cd09991">
    <property type="entry name" value="HDAC_classI"/>
    <property type="match status" value="1"/>
</dbReference>
<dbReference type="InterPro" id="IPR003084">
    <property type="entry name" value="HDAC_I/II"/>
</dbReference>
<dbReference type="AlphaFoldDB" id="A0AAV1III7"/>
<dbReference type="EMBL" id="CAUYUE010000015">
    <property type="protein sequence ID" value="CAK0786626.1"/>
    <property type="molecule type" value="Genomic_DNA"/>
</dbReference>
<evidence type="ECO:0000313" key="8">
    <source>
        <dbReference type="EMBL" id="CAK0786626.1"/>
    </source>
</evidence>
<keyword evidence="9" id="KW-1185">Reference proteome</keyword>
<dbReference type="PRINTS" id="PR01270">
    <property type="entry name" value="HDASUPER"/>
</dbReference>
<dbReference type="PANTHER" id="PTHR10625">
    <property type="entry name" value="HISTONE DEACETYLASE HDAC1-RELATED"/>
    <property type="match status" value="1"/>
</dbReference>
<dbReference type="InterPro" id="IPR023801">
    <property type="entry name" value="His_deacetylse_dom"/>
</dbReference>
<evidence type="ECO:0000256" key="4">
    <source>
        <dbReference type="ARBA" id="ARBA00022853"/>
    </source>
</evidence>
<gene>
    <name evidence="8" type="ORF">CVIRNUC_009840</name>
</gene>
<dbReference type="InterPro" id="IPR023696">
    <property type="entry name" value="Ureohydrolase_dom_sf"/>
</dbReference>
<evidence type="ECO:0000256" key="3">
    <source>
        <dbReference type="ARBA" id="ARBA00022801"/>
    </source>
</evidence>
<feature type="compositionally biased region" description="Basic and acidic residues" evidence="6">
    <location>
        <begin position="468"/>
        <end position="478"/>
    </location>
</feature>
<feature type="region of interest" description="Disordered" evidence="6">
    <location>
        <begin position="418"/>
        <end position="451"/>
    </location>
</feature>
<proteinExistence type="inferred from homology"/>
<evidence type="ECO:0000256" key="5">
    <source>
        <dbReference type="ARBA" id="ARBA00048287"/>
    </source>
</evidence>
<keyword evidence="4" id="KW-0156">Chromatin regulator</keyword>
<reference evidence="8 9" key="1">
    <citation type="submission" date="2023-10" db="EMBL/GenBank/DDBJ databases">
        <authorList>
            <person name="Maclean D."/>
            <person name="Macfadyen A."/>
        </authorList>
    </citation>
    <scope>NUCLEOTIDE SEQUENCE [LARGE SCALE GENOMIC DNA]</scope>
</reference>
<dbReference type="PRINTS" id="PR01271">
    <property type="entry name" value="HISDACETLASE"/>
</dbReference>
<feature type="domain" description="Histone deacetylase" evidence="7">
    <location>
        <begin position="26"/>
        <end position="317"/>
    </location>
</feature>
<dbReference type="GO" id="GO:0005634">
    <property type="term" value="C:nucleus"/>
    <property type="evidence" value="ECO:0007669"/>
    <property type="project" value="TreeGrafter"/>
</dbReference>
<name>A0AAV1III7_9CHLO</name>
<feature type="compositionally biased region" description="Low complexity" evidence="6">
    <location>
        <begin position="570"/>
        <end position="580"/>
    </location>
</feature>
<evidence type="ECO:0000313" key="9">
    <source>
        <dbReference type="Proteomes" id="UP001314263"/>
    </source>
</evidence>
<comment type="catalytic activity">
    <reaction evidence="5">
        <text>N(6)-acetyl-L-lysyl-[histone] + H2O = L-lysyl-[histone] + acetate</text>
        <dbReference type="Rhea" id="RHEA:58196"/>
        <dbReference type="Rhea" id="RHEA-COMP:9845"/>
        <dbReference type="Rhea" id="RHEA-COMP:11338"/>
        <dbReference type="ChEBI" id="CHEBI:15377"/>
        <dbReference type="ChEBI" id="CHEBI:29969"/>
        <dbReference type="ChEBI" id="CHEBI:30089"/>
        <dbReference type="ChEBI" id="CHEBI:61930"/>
        <dbReference type="EC" id="3.5.1.98"/>
    </reaction>
</comment>
<comment type="caution">
    <text evidence="8">The sequence shown here is derived from an EMBL/GenBank/DDBJ whole genome shotgun (WGS) entry which is preliminary data.</text>
</comment>
<sequence length="622" mass="68054">MSLKDKRVGYFFDEELTNHNYGGGNPMRPHRVRLTHSLVENYNLSKRMLVHRPEPRSREQIENFHCDEYVDFLNSVTPDNQDEYLLQMRRFNLGPVGEADCPVFDSMFDYCAIYSGGSVGGAAMMNEEKTDICLNWAGGMHHAKKAEASGFCYINDIVLAILELLKKHQRVLYVDIDIHHGDGVEEAFYLTDRVMTVSFHKYGDFFPGTGALGDVGFQGGRNYSVNVPLQEGMDDESYKFVFEPIMQKVMEVYQPGAIVVCGGADSLSGDRLGCFNLSLQGHAHCMDFLAKFGVPMLVLGGGGYTMRNVARCWCYETGRMLAEELPDDLPTKALSNYDYYMDTHRLRISVSNMRNANTRQQLEHIKLTVLRNLGAMDAAPSAQLAPRPPAFIKAEAPEEDMDIRGGGAAADDARIVKPGYESDDEGDEPKRWAGYHTASAPGGHMDGSYMQDRRMPPLADMAKPEAKLAEMVKEESKPAAEANGAMPHIKSESQQAAAQARGHDEAYIAGLTKPPGPSTQSNIAPPPVVQGPAAGIAAHPAHPSGPHSQYAAGRQQWRPVSGDGSGSAGSGLAAQQQRSQTPPAGATESTREPVHPPPEGPPYMGETKPADEDAPEPRTPYH</sequence>
<evidence type="ECO:0000256" key="1">
    <source>
        <dbReference type="ARBA" id="ARBA00006457"/>
    </source>
</evidence>
<feature type="region of interest" description="Disordered" evidence="6">
    <location>
        <begin position="468"/>
        <end position="622"/>
    </location>
</feature>
<evidence type="ECO:0000256" key="2">
    <source>
        <dbReference type="ARBA" id="ARBA00012111"/>
    </source>
</evidence>
<feature type="compositionally biased region" description="Low complexity" evidence="6">
    <location>
        <begin position="530"/>
        <end position="548"/>
    </location>
</feature>
<dbReference type="EC" id="3.5.1.98" evidence="2"/>
<dbReference type="SUPFAM" id="SSF52768">
    <property type="entry name" value="Arginase/deacetylase"/>
    <property type="match status" value="1"/>
</dbReference>
<protein>
    <recommendedName>
        <fullName evidence="2">histone deacetylase</fullName>
        <ecNumber evidence="2">3.5.1.98</ecNumber>
    </recommendedName>
</protein>
<dbReference type="Proteomes" id="UP001314263">
    <property type="component" value="Unassembled WGS sequence"/>
</dbReference>
<dbReference type="GO" id="GO:0141221">
    <property type="term" value="F:histone deacetylase activity, hydrolytic mechanism"/>
    <property type="evidence" value="ECO:0007669"/>
    <property type="project" value="UniProtKB-EC"/>
</dbReference>
<dbReference type="GO" id="GO:0040029">
    <property type="term" value="P:epigenetic regulation of gene expression"/>
    <property type="evidence" value="ECO:0007669"/>
    <property type="project" value="TreeGrafter"/>
</dbReference>
<comment type="similarity">
    <text evidence="1">Belongs to the histone deacetylase family. HD type 1 subfamily.</text>
</comment>
<dbReference type="InterPro" id="IPR037138">
    <property type="entry name" value="His_deacetylse_dom_sf"/>
</dbReference>
<keyword evidence="3" id="KW-0378">Hydrolase</keyword>
<dbReference type="Pfam" id="PF00850">
    <property type="entry name" value="Hist_deacetyl"/>
    <property type="match status" value="1"/>
</dbReference>
<evidence type="ECO:0000256" key="6">
    <source>
        <dbReference type="SAM" id="MobiDB-lite"/>
    </source>
</evidence>
<dbReference type="InterPro" id="IPR000286">
    <property type="entry name" value="HDACs"/>
</dbReference>
<accession>A0AAV1III7</accession>